<protein>
    <recommendedName>
        <fullName evidence="3">GAF domain-containing protein</fullName>
    </recommendedName>
</protein>
<dbReference type="SUPFAM" id="SSF55781">
    <property type="entry name" value="GAF domain-like"/>
    <property type="match status" value="1"/>
</dbReference>
<sequence length="197" mass="21193">MPTFVDDRVEGSARFFTRICEAAVSAVRADAAGLSLLGLRTGAAITFSDGLPTDDLQQRLDRVEQGPGHYAAAHDCLVLIADLAELEPMTRFPDYAAIALIGCVRSVSVIPLGTAAARLGTLEFYRYWPQALAEEELDVAVTFAAMITEVLCAGPGPRHGGVHWPVDVQTQEAPPSPGLSARVATPSRHRWKPDWIS</sequence>
<evidence type="ECO:0000313" key="2">
    <source>
        <dbReference type="Proteomes" id="UP000612899"/>
    </source>
</evidence>
<evidence type="ECO:0008006" key="3">
    <source>
        <dbReference type="Google" id="ProtNLM"/>
    </source>
</evidence>
<dbReference type="Proteomes" id="UP000612899">
    <property type="component" value="Unassembled WGS sequence"/>
</dbReference>
<dbReference type="InterPro" id="IPR029016">
    <property type="entry name" value="GAF-like_dom_sf"/>
</dbReference>
<dbReference type="EMBL" id="BONY01000008">
    <property type="protein sequence ID" value="GIH03595.1"/>
    <property type="molecule type" value="Genomic_DNA"/>
</dbReference>
<name>A0A8J3VEI8_9ACTN</name>
<dbReference type="AlphaFoldDB" id="A0A8J3VEI8"/>
<keyword evidence="2" id="KW-1185">Reference proteome</keyword>
<organism evidence="1 2">
    <name type="scientific">Rhizocola hellebori</name>
    <dbReference type="NCBI Taxonomy" id="1392758"/>
    <lineage>
        <taxon>Bacteria</taxon>
        <taxon>Bacillati</taxon>
        <taxon>Actinomycetota</taxon>
        <taxon>Actinomycetes</taxon>
        <taxon>Micromonosporales</taxon>
        <taxon>Micromonosporaceae</taxon>
        <taxon>Rhizocola</taxon>
    </lineage>
</organism>
<comment type="caution">
    <text evidence="1">The sequence shown here is derived from an EMBL/GenBank/DDBJ whole genome shotgun (WGS) entry which is preliminary data.</text>
</comment>
<reference evidence="1" key="1">
    <citation type="submission" date="2021-01" db="EMBL/GenBank/DDBJ databases">
        <title>Whole genome shotgun sequence of Rhizocola hellebori NBRC 109834.</title>
        <authorList>
            <person name="Komaki H."/>
            <person name="Tamura T."/>
        </authorList>
    </citation>
    <scope>NUCLEOTIDE SEQUENCE</scope>
    <source>
        <strain evidence="1">NBRC 109834</strain>
    </source>
</reference>
<proteinExistence type="predicted"/>
<dbReference type="Gene3D" id="3.30.450.40">
    <property type="match status" value="1"/>
</dbReference>
<gene>
    <name evidence="1" type="ORF">Rhe02_16620</name>
</gene>
<accession>A0A8J3VEI8</accession>
<dbReference type="RefSeq" id="WP_203907499.1">
    <property type="nucleotide sequence ID" value="NZ_BONY01000008.1"/>
</dbReference>
<evidence type="ECO:0000313" key="1">
    <source>
        <dbReference type="EMBL" id="GIH03595.1"/>
    </source>
</evidence>